<dbReference type="Proteomes" id="UP001500618">
    <property type="component" value="Unassembled WGS sequence"/>
</dbReference>
<dbReference type="Pfam" id="PF11343">
    <property type="entry name" value="DUF3145"/>
    <property type="match status" value="1"/>
</dbReference>
<accession>A0ABP4S574</accession>
<dbReference type="InterPro" id="IPR021491">
    <property type="entry name" value="DUF3145"/>
</dbReference>
<reference evidence="2" key="1">
    <citation type="journal article" date="2019" name="Int. J. Syst. Evol. Microbiol.">
        <title>The Global Catalogue of Microorganisms (GCM) 10K type strain sequencing project: providing services to taxonomists for standard genome sequencing and annotation.</title>
        <authorList>
            <consortium name="The Broad Institute Genomics Platform"/>
            <consortium name="The Broad Institute Genome Sequencing Center for Infectious Disease"/>
            <person name="Wu L."/>
            <person name="Ma J."/>
        </authorList>
    </citation>
    <scope>NUCLEOTIDE SEQUENCE [LARGE SCALE GENOMIC DNA]</scope>
    <source>
        <strain evidence="2">JCM 14718</strain>
    </source>
</reference>
<proteinExistence type="predicted"/>
<dbReference type="RefSeq" id="WP_163566572.1">
    <property type="nucleotide sequence ID" value="NZ_BAAANY010000005.1"/>
</dbReference>
<protein>
    <submittedName>
        <fullName evidence="1">DUF3145 domain-containing protein</fullName>
    </submittedName>
</protein>
<evidence type="ECO:0000313" key="2">
    <source>
        <dbReference type="Proteomes" id="UP001500618"/>
    </source>
</evidence>
<keyword evidence="2" id="KW-1185">Reference proteome</keyword>
<organism evidence="1 2">
    <name type="scientific">Fodinicola feengrottensis</name>
    <dbReference type="NCBI Taxonomy" id="435914"/>
    <lineage>
        <taxon>Bacteria</taxon>
        <taxon>Bacillati</taxon>
        <taxon>Actinomycetota</taxon>
        <taxon>Actinomycetes</taxon>
        <taxon>Mycobacteriales</taxon>
        <taxon>Fodinicola</taxon>
    </lineage>
</organism>
<comment type="caution">
    <text evidence="1">The sequence shown here is derived from an EMBL/GenBank/DDBJ whole genome shotgun (WGS) entry which is preliminary data.</text>
</comment>
<dbReference type="EMBL" id="BAAANY010000005">
    <property type="protein sequence ID" value="GAA1667570.1"/>
    <property type="molecule type" value="Genomic_DNA"/>
</dbReference>
<evidence type="ECO:0000313" key="1">
    <source>
        <dbReference type="EMBL" id="GAA1667570.1"/>
    </source>
</evidence>
<gene>
    <name evidence="1" type="ORF">GCM10009765_16280</name>
</gene>
<sequence>MPARGVLYVHSSPSAVCPHVEWAISRVLGVPVRLEWTAQPADPSTQRAECQWSARTGTAGTLATALRQWPMIRFEVTEEPTPGVDGERIAYVPGRGIFRATMSATGDILVGEDRLRALMATATTPDALSHGLEKLLGTSWDIDLEPYRHAGDGAPVTWLTQSVS</sequence>
<name>A0ABP4S574_9ACTN</name>